<name>A0A8S5N2J0_9CAUD</name>
<accession>A0A8S5N2J0</accession>
<protein>
    <submittedName>
        <fullName evidence="1">Uncharacterized protein</fullName>
    </submittedName>
</protein>
<evidence type="ECO:0000313" key="1">
    <source>
        <dbReference type="EMBL" id="DAD88877.1"/>
    </source>
</evidence>
<reference evidence="1" key="1">
    <citation type="journal article" date="2021" name="Proc. Natl. Acad. Sci. U.S.A.">
        <title>A Catalog of Tens of Thousands of Viruses from Human Metagenomes Reveals Hidden Associations with Chronic Diseases.</title>
        <authorList>
            <person name="Tisza M.J."/>
            <person name="Buck C.B."/>
        </authorList>
    </citation>
    <scope>NUCLEOTIDE SEQUENCE</scope>
    <source>
        <strain evidence="1">CtRuT6</strain>
    </source>
</reference>
<dbReference type="EMBL" id="BK015049">
    <property type="protein sequence ID" value="DAD88877.1"/>
    <property type="molecule type" value="Genomic_DNA"/>
</dbReference>
<organism evidence="1">
    <name type="scientific">Siphoviridae sp. ctRuT6</name>
    <dbReference type="NCBI Taxonomy" id="2826339"/>
    <lineage>
        <taxon>Viruses</taxon>
        <taxon>Duplodnaviria</taxon>
        <taxon>Heunggongvirae</taxon>
        <taxon>Uroviricota</taxon>
        <taxon>Caudoviricetes</taxon>
    </lineage>
</organism>
<sequence>MKKPILFKRTRKSVIRKLSNPYIRENLEYFGCMFSILEICYMLFHLKEINNMFQDQK</sequence>
<proteinExistence type="predicted"/>